<dbReference type="PANTHER" id="PTHR22166:SF12">
    <property type="entry name" value="ENDOPLASMIC RETICULUM JUNCTION FORMATION PROTEIN LUNAPARK"/>
    <property type="match status" value="1"/>
</dbReference>
<evidence type="ECO:0008006" key="2">
    <source>
        <dbReference type="Google" id="ProtNLM"/>
    </source>
</evidence>
<proteinExistence type="predicted"/>
<dbReference type="InterPro" id="IPR036770">
    <property type="entry name" value="Ankyrin_rpt-contain_sf"/>
</dbReference>
<dbReference type="GO" id="GO:0071786">
    <property type="term" value="P:endoplasmic reticulum tubular network organization"/>
    <property type="evidence" value="ECO:0007669"/>
    <property type="project" value="InterPro"/>
</dbReference>
<dbReference type="InterPro" id="IPR040115">
    <property type="entry name" value="Lnp"/>
</dbReference>
<dbReference type="SUPFAM" id="SSF48403">
    <property type="entry name" value="Ankyrin repeat"/>
    <property type="match status" value="1"/>
</dbReference>
<sequence>MAEEKGIGEGETKDNSTAVAAAITSDGKGKKKHKGILSRVRNGIFRLHGDDFENRLKYISKEEASIIARMKRRSYTWRRMTRNLIAFSVIFERYDTDPAAKAAAATVLASKLGADSGLNVYVGDESKLNAPTGKSNDFELPSFARKPNPDGFSSIHLALQNEEINMVHRLLQVVKLLLASRDDIDINVKNSDGKTAWDILQEQTEVNNEEISVMLRRGRALPASSLPTVTSYATYLRRPKFIFLEKLRKNYFRERKRRLDVNRNALLVMAILQITVTYQGVLTIKEY</sequence>
<gene>
    <name evidence="1" type="ORF">FSB_LOCUS61591</name>
</gene>
<dbReference type="AlphaFoldDB" id="A0A2N9JB65"/>
<organism evidence="1">
    <name type="scientific">Fagus sylvatica</name>
    <name type="common">Beechnut</name>
    <dbReference type="NCBI Taxonomy" id="28930"/>
    <lineage>
        <taxon>Eukaryota</taxon>
        <taxon>Viridiplantae</taxon>
        <taxon>Streptophyta</taxon>
        <taxon>Embryophyta</taxon>
        <taxon>Tracheophyta</taxon>
        <taxon>Spermatophyta</taxon>
        <taxon>Magnoliopsida</taxon>
        <taxon>eudicotyledons</taxon>
        <taxon>Gunneridae</taxon>
        <taxon>Pentapetalae</taxon>
        <taxon>rosids</taxon>
        <taxon>fabids</taxon>
        <taxon>Fagales</taxon>
        <taxon>Fagaceae</taxon>
        <taxon>Fagus</taxon>
    </lineage>
</organism>
<name>A0A2N9JB65_FAGSY</name>
<dbReference type="EMBL" id="OIVN01006469">
    <property type="protein sequence ID" value="SPD33709.1"/>
    <property type="molecule type" value="Genomic_DNA"/>
</dbReference>
<protein>
    <recommendedName>
        <fullName evidence="2">PGG domain-containing protein</fullName>
    </recommendedName>
</protein>
<dbReference type="Gene3D" id="1.25.40.20">
    <property type="entry name" value="Ankyrin repeat-containing domain"/>
    <property type="match status" value="1"/>
</dbReference>
<dbReference type="PANTHER" id="PTHR22166">
    <property type="entry name" value="ENDOPLASMIC RETICULUM JUNCTION FORMATION PROTEIN LUNAPARK"/>
    <property type="match status" value="1"/>
</dbReference>
<evidence type="ECO:0000313" key="1">
    <source>
        <dbReference type="EMBL" id="SPD33709.1"/>
    </source>
</evidence>
<reference evidence="1" key="1">
    <citation type="submission" date="2018-02" db="EMBL/GenBank/DDBJ databases">
        <authorList>
            <person name="Cohen D.B."/>
            <person name="Kent A.D."/>
        </authorList>
    </citation>
    <scope>NUCLEOTIDE SEQUENCE</scope>
</reference>
<accession>A0A2N9JB65</accession>
<dbReference type="GO" id="GO:0071782">
    <property type="term" value="C:endoplasmic reticulum tubular network"/>
    <property type="evidence" value="ECO:0007669"/>
    <property type="project" value="TreeGrafter"/>
</dbReference>